<sequence length="370" mass="41762">MFQLAKMSWLLADMKKKMNDAKSTIEQSLKQVSESATDNQKSEEEPKSDNPQATEPESEKIVEQPEETTAHQESTAESAKKSMAALFGGLKVGGGVASSKLFEYAKDAGKKLGEVKNAVIENTMLGELNKEQNDFEKQLQEEREKLKNIDLPWQGLPDEVSAKKQMMSLSTDTRNFLRDSAANSEYSFEQQQAMAALLLKEDPNLANVRFQLVPKQVKENQFWQNYFYRIGLIRQSMLNQGTGRISPVVATPATSTEEKKIEEQKIEAAPEVPEKQEKVEEPEIVKKEEVKQEEVEQVPANSESEEDEEVKETVLEQPAAPGEQTLTSVDEEWEREILADLNDYEDVVEKTGGKDEEAWEAEIQELLNAE</sequence>
<reference evidence="4" key="1">
    <citation type="submission" date="2017-10" db="EMBL/GenBank/DDBJ databases">
        <title>Rapid genome shrinkage in a self-fertile nematode reveals novel sperm competition proteins.</title>
        <authorList>
            <person name="Yin D."/>
            <person name="Schwarz E.M."/>
            <person name="Thomas C.G."/>
            <person name="Felde R.L."/>
            <person name="Korf I.F."/>
            <person name="Cutter A.D."/>
            <person name="Schartner C.M."/>
            <person name="Ralston E.J."/>
            <person name="Meyer B.J."/>
            <person name="Haag E.S."/>
        </authorList>
    </citation>
    <scope>NUCLEOTIDE SEQUENCE [LARGE SCALE GENOMIC DNA]</scope>
    <source>
        <strain evidence="4">JU1422</strain>
    </source>
</reference>
<dbReference type="SUPFAM" id="SSF58100">
    <property type="entry name" value="Bacterial hemolysins"/>
    <property type="match status" value="1"/>
</dbReference>
<dbReference type="SMART" id="SM00751">
    <property type="entry name" value="BSD"/>
    <property type="match status" value="1"/>
</dbReference>
<dbReference type="GO" id="GO:0048172">
    <property type="term" value="P:regulation of short-term neuronal synaptic plasticity"/>
    <property type="evidence" value="ECO:0007669"/>
    <property type="project" value="TreeGrafter"/>
</dbReference>
<dbReference type="PANTHER" id="PTHR16019:SF6">
    <property type="entry name" value="SYNAPSE-ASSOCIATED PROTEIN 1"/>
    <property type="match status" value="1"/>
</dbReference>
<evidence type="ECO:0000256" key="1">
    <source>
        <dbReference type="SAM" id="MobiDB-lite"/>
    </source>
</evidence>
<dbReference type="STRING" id="1611254.A0A2G5VFM1"/>
<comment type="caution">
    <text evidence="3">The sequence shown here is derived from an EMBL/GenBank/DDBJ whole genome shotgun (WGS) entry which is preliminary data.</text>
</comment>
<dbReference type="GO" id="GO:0005794">
    <property type="term" value="C:Golgi apparatus"/>
    <property type="evidence" value="ECO:0007669"/>
    <property type="project" value="TreeGrafter"/>
</dbReference>
<dbReference type="InterPro" id="IPR035925">
    <property type="entry name" value="BSD_dom_sf"/>
</dbReference>
<evidence type="ECO:0000259" key="2">
    <source>
        <dbReference type="PROSITE" id="PS50858"/>
    </source>
</evidence>
<dbReference type="OrthoDB" id="47923at2759"/>
<feature type="compositionally biased region" description="Polar residues" evidence="1">
    <location>
        <begin position="21"/>
        <end position="39"/>
    </location>
</feature>
<evidence type="ECO:0000313" key="4">
    <source>
        <dbReference type="Proteomes" id="UP000230233"/>
    </source>
</evidence>
<dbReference type="Pfam" id="PF03909">
    <property type="entry name" value="BSD"/>
    <property type="match status" value="1"/>
</dbReference>
<proteinExistence type="predicted"/>
<dbReference type="GO" id="GO:0038203">
    <property type="term" value="P:TORC2 signaling"/>
    <property type="evidence" value="ECO:0007669"/>
    <property type="project" value="TreeGrafter"/>
</dbReference>
<feature type="region of interest" description="Disordered" evidence="1">
    <location>
        <begin position="20"/>
        <end position="80"/>
    </location>
</feature>
<name>A0A2G5VFM1_9PELO</name>
<evidence type="ECO:0000313" key="3">
    <source>
        <dbReference type="EMBL" id="PIC50481.1"/>
    </source>
</evidence>
<feature type="compositionally biased region" description="Basic and acidic residues" evidence="1">
    <location>
        <begin position="256"/>
        <end position="294"/>
    </location>
</feature>
<dbReference type="Proteomes" id="UP000230233">
    <property type="component" value="Chromosome I"/>
</dbReference>
<dbReference type="SUPFAM" id="SSF140383">
    <property type="entry name" value="BSD domain-like"/>
    <property type="match status" value="1"/>
</dbReference>
<organism evidence="3 4">
    <name type="scientific">Caenorhabditis nigoni</name>
    <dbReference type="NCBI Taxonomy" id="1611254"/>
    <lineage>
        <taxon>Eukaryota</taxon>
        <taxon>Metazoa</taxon>
        <taxon>Ecdysozoa</taxon>
        <taxon>Nematoda</taxon>
        <taxon>Chromadorea</taxon>
        <taxon>Rhabditida</taxon>
        <taxon>Rhabditina</taxon>
        <taxon>Rhabditomorpha</taxon>
        <taxon>Rhabditoidea</taxon>
        <taxon>Rhabditidae</taxon>
        <taxon>Peloderinae</taxon>
        <taxon>Caenorhabditis</taxon>
    </lineage>
</organism>
<dbReference type="PROSITE" id="PS50858">
    <property type="entry name" value="BSD"/>
    <property type="match status" value="1"/>
</dbReference>
<keyword evidence="4" id="KW-1185">Reference proteome</keyword>
<feature type="region of interest" description="Disordered" evidence="1">
    <location>
        <begin position="249"/>
        <end position="330"/>
    </location>
</feature>
<gene>
    <name evidence="3" type="primary">Cni-C16C2.4</name>
    <name evidence="3" type="synonym">Cnig_chr_I.g1361</name>
    <name evidence="3" type="ORF">B9Z55_001361</name>
</gene>
<feature type="domain" description="BSD" evidence="2">
    <location>
        <begin position="182"/>
        <end position="234"/>
    </location>
</feature>
<dbReference type="EMBL" id="PDUG01000001">
    <property type="protein sequence ID" value="PIC50481.1"/>
    <property type="molecule type" value="Genomic_DNA"/>
</dbReference>
<protein>
    <recommendedName>
        <fullName evidence="2">BSD domain-containing protein</fullName>
    </recommendedName>
</protein>
<dbReference type="InterPro" id="IPR051494">
    <property type="entry name" value="BSD_domain-containing"/>
</dbReference>
<dbReference type="InterPro" id="IPR005607">
    <property type="entry name" value="BSD_dom"/>
</dbReference>
<dbReference type="GO" id="GO:0045202">
    <property type="term" value="C:synapse"/>
    <property type="evidence" value="ECO:0007669"/>
    <property type="project" value="TreeGrafter"/>
</dbReference>
<dbReference type="PANTHER" id="PTHR16019">
    <property type="entry name" value="SYNAPSE-ASSOCIATED PROTEIN"/>
    <property type="match status" value="1"/>
</dbReference>
<dbReference type="GO" id="GO:0005634">
    <property type="term" value="C:nucleus"/>
    <property type="evidence" value="ECO:0007669"/>
    <property type="project" value="TreeGrafter"/>
</dbReference>
<dbReference type="AlphaFoldDB" id="A0A2G5VFM1"/>
<accession>A0A2G5VFM1</accession>
<dbReference type="Gene3D" id="1.10.3970.10">
    <property type="entry name" value="BSD domain"/>
    <property type="match status" value="1"/>
</dbReference>